<dbReference type="InterPro" id="IPR011990">
    <property type="entry name" value="TPR-like_helical_dom_sf"/>
</dbReference>
<reference evidence="2" key="1">
    <citation type="submission" date="2020-10" db="EMBL/GenBank/DDBJ databases">
        <title>Connecting structure to function with the recovery of over 1000 high-quality activated sludge metagenome-assembled genomes encoding full-length rRNA genes using long-read sequencing.</title>
        <authorList>
            <person name="Singleton C.M."/>
            <person name="Petriglieri F."/>
            <person name="Kristensen J.M."/>
            <person name="Kirkegaard R.H."/>
            <person name="Michaelsen T.Y."/>
            <person name="Andersen M.H."/>
            <person name="Karst S.M."/>
            <person name="Dueholm M.S."/>
            <person name="Nielsen P.H."/>
            <person name="Albertsen M."/>
        </authorList>
    </citation>
    <scope>NUCLEOTIDE SEQUENCE</scope>
    <source>
        <strain evidence="2">Bjer_18-Q3-R1-45_BAT3C.347</strain>
    </source>
</reference>
<dbReference type="SUPFAM" id="SSF48452">
    <property type="entry name" value="TPR-like"/>
    <property type="match status" value="1"/>
</dbReference>
<dbReference type="Gene3D" id="1.25.40.10">
    <property type="entry name" value="Tetratricopeptide repeat domain"/>
    <property type="match status" value="1"/>
</dbReference>
<evidence type="ECO:0000256" key="1">
    <source>
        <dbReference type="SAM" id="Phobius"/>
    </source>
</evidence>
<keyword evidence="1" id="KW-0472">Membrane</keyword>
<evidence type="ECO:0000313" key="3">
    <source>
        <dbReference type="Proteomes" id="UP000807785"/>
    </source>
</evidence>
<sequence length="246" mass="28268">MPLIAPLTLVIQGFFIYHVFKTGRPYWWAFIIFSFPILGCVIYYFVEVFPTSREATSARRKTRQLVRAMNPDADLKRRVEDLEVCGSTENRAFLAQECMSRDMFDEAARLFQSCLAGPFEKDPAFRQRLAEALVAGGRYDEAADVLALLRDANPDHRANDCELLQARILEGQGRNDEVLNLYRGLIGKFAGLEPRYRYGALLKKLGNDESSHQIFEEILTHARRYKSLPESEERWIKQTRRALSPG</sequence>
<organism evidence="2 3">
    <name type="scientific">Candidatus Methylophosphatis roskildensis</name>
    <dbReference type="NCBI Taxonomy" id="2899263"/>
    <lineage>
        <taxon>Bacteria</taxon>
        <taxon>Pseudomonadati</taxon>
        <taxon>Pseudomonadota</taxon>
        <taxon>Betaproteobacteria</taxon>
        <taxon>Nitrosomonadales</taxon>
        <taxon>Sterolibacteriaceae</taxon>
        <taxon>Candidatus Methylophosphatis</taxon>
    </lineage>
</organism>
<accession>A0A9D7E1V3</accession>
<dbReference type="Proteomes" id="UP000807785">
    <property type="component" value="Unassembled WGS sequence"/>
</dbReference>
<dbReference type="EMBL" id="JADJEV010000002">
    <property type="protein sequence ID" value="MBK6972306.1"/>
    <property type="molecule type" value="Genomic_DNA"/>
</dbReference>
<protein>
    <submittedName>
        <fullName evidence="2">Tetratricopeptide repeat protein</fullName>
    </submittedName>
</protein>
<name>A0A9D7E1V3_9PROT</name>
<dbReference type="AlphaFoldDB" id="A0A9D7E1V3"/>
<feature type="transmembrane region" description="Helical" evidence="1">
    <location>
        <begin position="26"/>
        <end position="46"/>
    </location>
</feature>
<dbReference type="InterPro" id="IPR014562">
    <property type="entry name" value="UCP030959_TPR_rpt-cont"/>
</dbReference>
<dbReference type="PIRSF" id="PIRSF030959">
    <property type="entry name" value="UCP030959"/>
    <property type="match status" value="1"/>
</dbReference>
<comment type="caution">
    <text evidence="2">The sequence shown here is derived from an EMBL/GenBank/DDBJ whole genome shotgun (WGS) entry which is preliminary data.</text>
</comment>
<keyword evidence="1" id="KW-0812">Transmembrane</keyword>
<gene>
    <name evidence="2" type="ORF">IPH26_04905</name>
</gene>
<evidence type="ECO:0000313" key="2">
    <source>
        <dbReference type="EMBL" id="MBK6972306.1"/>
    </source>
</evidence>
<proteinExistence type="predicted"/>
<dbReference type="Pfam" id="PF14559">
    <property type="entry name" value="TPR_19"/>
    <property type="match status" value="1"/>
</dbReference>
<keyword evidence="1" id="KW-1133">Transmembrane helix</keyword>